<keyword evidence="1" id="KW-0732">Signal</keyword>
<reference evidence="3" key="1">
    <citation type="journal article" date="2019" name="Int. J. Syst. Evol. Microbiol.">
        <title>The Global Catalogue of Microorganisms (GCM) 10K type strain sequencing project: providing services to taxonomists for standard genome sequencing and annotation.</title>
        <authorList>
            <consortium name="The Broad Institute Genomics Platform"/>
            <consortium name="The Broad Institute Genome Sequencing Center for Infectious Disease"/>
            <person name="Wu L."/>
            <person name="Ma J."/>
        </authorList>
    </citation>
    <scope>NUCLEOTIDE SEQUENCE [LARGE SCALE GENOMIC DNA]</scope>
    <source>
        <strain evidence="3">IBRC-M 10490</strain>
    </source>
</reference>
<proteinExistence type="predicted"/>
<feature type="chain" id="PRO_5046634705" evidence="1">
    <location>
        <begin position="27"/>
        <end position="140"/>
    </location>
</feature>
<comment type="caution">
    <text evidence="2">The sequence shown here is derived from an EMBL/GenBank/DDBJ whole genome shotgun (WGS) entry which is preliminary data.</text>
</comment>
<sequence>MKTLGGIAAAIAVTVTTVLGAAPANADFTDPVEMTDNGENTEAGGFGEYAVDLHHPRSCLVVQNHRAGRVTLRLNYPVSKGKWTFRHNTVGVLTYKNRVVTSPSGRWSVRTNPPIVFTWVYDANMNTRKGCNGSWVLTMN</sequence>
<organism evidence="2 3">
    <name type="scientific">Nocardia halotolerans</name>
    <dbReference type="NCBI Taxonomy" id="1755878"/>
    <lineage>
        <taxon>Bacteria</taxon>
        <taxon>Bacillati</taxon>
        <taxon>Actinomycetota</taxon>
        <taxon>Actinomycetes</taxon>
        <taxon>Mycobacteriales</taxon>
        <taxon>Nocardiaceae</taxon>
        <taxon>Nocardia</taxon>
    </lineage>
</organism>
<dbReference type="EMBL" id="JBHSDL010000025">
    <property type="protein sequence ID" value="MFC4376617.1"/>
    <property type="molecule type" value="Genomic_DNA"/>
</dbReference>
<gene>
    <name evidence="2" type="ORF">ACFO5K_21200</name>
</gene>
<keyword evidence="3" id="KW-1185">Reference proteome</keyword>
<feature type="signal peptide" evidence="1">
    <location>
        <begin position="1"/>
        <end position="26"/>
    </location>
</feature>
<dbReference type="Proteomes" id="UP001595844">
    <property type="component" value="Unassembled WGS sequence"/>
</dbReference>
<protein>
    <submittedName>
        <fullName evidence="2">Uncharacterized protein</fullName>
    </submittedName>
</protein>
<evidence type="ECO:0000313" key="3">
    <source>
        <dbReference type="Proteomes" id="UP001595844"/>
    </source>
</evidence>
<evidence type="ECO:0000256" key="1">
    <source>
        <dbReference type="SAM" id="SignalP"/>
    </source>
</evidence>
<evidence type="ECO:0000313" key="2">
    <source>
        <dbReference type="EMBL" id="MFC4376617.1"/>
    </source>
</evidence>
<accession>A0ABV8VMJ2</accession>
<name>A0ABV8VMJ2_9NOCA</name>
<dbReference type="RefSeq" id="WP_378565675.1">
    <property type="nucleotide sequence ID" value="NZ_JBHSDL010000025.1"/>
</dbReference>